<dbReference type="AlphaFoldDB" id="A0A9K3DHB1"/>
<gene>
    <name evidence="1" type="ORF">HanXRQr2_Chr17g0804331</name>
</gene>
<reference evidence="1" key="1">
    <citation type="journal article" date="2017" name="Nature">
        <title>The sunflower genome provides insights into oil metabolism, flowering and Asterid evolution.</title>
        <authorList>
            <person name="Badouin H."/>
            <person name="Gouzy J."/>
            <person name="Grassa C.J."/>
            <person name="Murat F."/>
            <person name="Staton S.E."/>
            <person name="Cottret L."/>
            <person name="Lelandais-Briere C."/>
            <person name="Owens G.L."/>
            <person name="Carrere S."/>
            <person name="Mayjonade B."/>
            <person name="Legrand L."/>
            <person name="Gill N."/>
            <person name="Kane N.C."/>
            <person name="Bowers J.E."/>
            <person name="Hubner S."/>
            <person name="Bellec A."/>
            <person name="Berard A."/>
            <person name="Berges H."/>
            <person name="Blanchet N."/>
            <person name="Boniface M.C."/>
            <person name="Brunel D."/>
            <person name="Catrice O."/>
            <person name="Chaidir N."/>
            <person name="Claudel C."/>
            <person name="Donnadieu C."/>
            <person name="Faraut T."/>
            <person name="Fievet G."/>
            <person name="Helmstetter N."/>
            <person name="King M."/>
            <person name="Knapp S.J."/>
            <person name="Lai Z."/>
            <person name="Le Paslier M.C."/>
            <person name="Lippi Y."/>
            <person name="Lorenzon L."/>
            <person name="Mandel J.R."/>
            <person name="Marage G."/>
            <person name="Marchand G."/>
            <person name="Marquand E."/>
            <person name="Bret-Mestries E."/>
            <person name="Morien E."/>
            <person name="Nambeesan S."/>
            <person name="Nguyen T."/>
            <person name="Pegot-Espagnet P."/>
            <person name="Pouilly N."/>
            <person name="Raftis F."/>
            <person name="Sallet E."/>
            <person name="Schiex T."/>
            <person name="Thomas J."/>
            <person name="Vandecasteele C."/>
            <person name="Vares D."/>
            <person name="Vear F."/>
            <person name="Vautrin S."/>
            <person name="Crespi M."/>
            <person name="Mangin B."/>
            <person name="Burke J.M."/>
            <person name="Salse J."/>
            <person name="Munos S."/>
            <person name="Vincourt P."/>
            <person name="Rieseberg L.H."/>
            <person name="Langlade N.B."/>
        </authorList>
    </citation>
    <scope>NUCLEOTIDE SEQUENCE</scope>
    <source>
        <tissue evidence="1">Leaves</tissue>
    </source>
</reference>
<reference evidence="1" key="2">
    <citation type="submission" date="2020-06" db="EMBL/GenBank/DDBJ databases">
        <title>Helianthus annuus Genome sequencing and assembly Release 2.</title>
        <authorList>
            <person name="Gouzy J."/>
            <person name="Langlade N."/>
            <person name="Munos S."/>
        </authorList>
    </citation>
    <scope>NUCLEOTIDE SEQUENCE</scope>
    <source>
        <tissue evidence="1">Leaves</tissue>
    </source>
</reference>
<sequence length="52" mass="6037">MQNDSEAGTSTKPPKLNHINDWGWWKERLRTYVQGQGLSIRDPSAGCYHSRY</sequence>
<name>A0A9K3DHB1_HELAN</name>
<dbReference type="Proteomes" id="UP000215914">
    <property type="component" value="Unassembled WGS sequence"/>
</dbReference>
<organism evidence="1 2">
    <name type="scientific">Helianthus annuus</name>
    <name type="common">Common sunflower</name>
    <dbReference type="NCBI Taxonomy" id="4232"/>
    <lineage>
        <taxon>Eukaryota</taxon>
        <taxon>Viridiplantae</taxon>
        <taxon>Streptophyta</taxon>
        <taxon>Embryophyta</taxon>
        <taxon>Tracheophyta</taxon>
        <taxon>Spermatophyta</taxon>
        <taxon>Magnoliopsida</taxon>
        <taxon>eudicotyledons</taxon>
        <taxon>Gunneridae</taxon>
        <taxon>Pentapetalae</taxon>
        <taxon>asterids</taxon>
        <taxon>campanulids</taxon>
        <taxon>Asterales</taxon>
        <taxon>Asteraceae</taxon>
        <taxon>Asteroideae</taxon>
        <taxon>Heliantheae alliance</taxon>
        <taxon>Heliantheae</taxon>
        <taxon>Helianthus</taxon>
    </lineage>
</organism>
<proteinExistence type="predicted"/>
<dbReference type="EMBL" id="MNCJ02000332">
    <property type="protein sequence ID" value="KAF5755572.1"/>
    <property type="molecule type" value="Genomic_DNA"/>
</dbReference>
<protein>
    <submittedName>
        <fullName evidence="1">Uncharacterized protein</fullName>
    </submittedName>
</protein>
<accession>A0A9K3DHB1</accession>
<dbReference type="Gramene" id="mRNA:HanXRQr2_Chr17g0804331">
    <property type="protein sequence ID" value="mRNA:HanXRQr2_Chr17g0804331"/>
    <property type="gene ID" value="HanXRQr2_Chr17g0804331"/>
</dbReference>
<evidence type="ECO:0000313" key="2">
    <source>
        <dbReference type="Proteomes" id="UP000215914"/>
    </source>
</evidence>
<keyword evidence="2" id="KW-1185">Reference proteome</keyword>
<evidence type="ECO:0000313" key="1">
    <source>
        <dbReference type="EMBL" id="KAF5755572.1"/>
    </source>
</evidence>
<comment type="caution">
    <text evidence="1">The sequence shown here is derived from an EMBL/GenBank/DDBJ whole genome shotgun (WGS) entry which is preliminary data.</text>
</comment>